<dbReference type="KEGG" id="kbs:EPA93_34875"/>
<reference evidence="2 3" key="1">
    <citation type="submission" date="2019-01" db="EMBL/GenBank/DDBJ databases">
        <title>Ktedonosporobacter rubrisoli SCAWS-G2.</title>
        <authorList>
            <person name="Huang Y."/>
            <person name="Yan B."/>
        </authorList>
    </citation>
    <scope>NUCLEOTIDE SEQUENCE [LARGE SCALE GENOMIC DNA]</scope>
    <source>
        <strain evidence="2 3">SCAWS-G2</strain>
    </source>
</reference>
<proteinExistence type="predicted"/>
<dbReference type="InterPro" id="IPR051446">
    <property type="entry name" value="HTH_trans_reg/aminotransferase"/>
</dbReference>
<dbReference type="InterPro" id="IPR004839">
    <property type="entry name" value="Aminotransferase_I/II_large"/>
</dbReference>
<dbReference type="PANTHER" id="PTHR46577:SF1">
    <property type="entry name" value="HTH-TYPE TRANSCRIPTIONAL REGULATORY PROTEIN GABR"/>
    <property type="match status" value="1"/>
</dbReference>
<dbReference type="GO" id="GO:0030170">
    <property type="term" value="F:pyridoxal phosphate binding"/>
    <property type="evidence" value="ECO:0007669"/>
    <property type="project" value="InterPro"/>
</dbReference>
<dbReference type="CDD" id="cd00609">
    <property type="entry name" value="AAT_like"/>
    <property type="match status" value="1"/>
</dbReference>
<dbReference type="AlphaFoldDB" id="A0A4P6JYQ8"/>
<feature type="domain" description="Aminotransferase class I/classII large" evidence="1">
    <location>
        <begin position="8"/>
        <end position="341"/>
    </location>
</feature>
<sequence length="353" mass="38918">MSLVMFDLRLNYPLIGEEAALIEHCIHSMPSNELEQRLLLPSWSGALQDRVLAAQWLGLSGEESISICMSAHHALIALAFAAELRGATIVTEDYTYPGFKAIADLFEIGLLPCETDAYGLVPDALKALCAQHSARALYIQPTIHNPLGILMPLQRRQEIADLAQRYGLFIIEDDAYRFLAKDAPARFYDLVPQQTAFIMSLTKPVSPALKIAYLLAPPQLAPALATAIRLTSSGASALLSGVASKLIHEGLIDQLIRRKRQEAAVRQIAAKQILVDLSLQSHSTSYHIWLRLPEGLQAPQLERALRKHDVAIVSGEEFAVEQHKGSQYIRIALGGEAEQLRLEQGIRLLKEAL</sequence>
<dbReference type="Gene3D" id="3.90.1150.10">
    <property type="entry name" value="Aspartate Aminotransferase, domain 1"/>
    <property type="match status" value="1"/>
</dbReference>
<dbReference type="GO" id="GO:0008483">
    <property type="term" value="F:transaminase activity"/>
    <property type="evidence" value="ECO:0007669"/>
    <property type="project" value="UniProtKB-KW"/>
</dbReference>
<keyword evidence="2" id="KW-0808">Transferase</keyword>
<dbReference type="InterPro" id="IPR015424">
    <property type="entry name" value="PyrdxlP-dep_Trfase"/>
</dbReference>
<dbReference type="EMBL" id="CP035758">
    <property type="protein sequence ID" value="QBD80877.1"/>
    <property type="molecule type" value="Genomic_DNA"/>
</dbReference>
<accession>A0A4P6JYQ8</accession>
<protein>
    <submittedName>
        <fullName evidence="2">PLP-dependent aminotransferase family protein</fullName>
    </submittedName>
</protein>
<evidence type="ECO:0000259" key="1">
    <source>
        <dbReference type="Pfam" id="PF00155"/>
    </source>
</evidence>
<dbReference type="Pfam" id="PF00155">
    <property type="entry name" value="Aminotran_1_2"/>
    <property type="match status" value="1"/>
</dbReference>
<organism evidence="2 3">
    <name type="scientific">Ktedonosporobacter rubrisoli</name>
    <dbReference type="NCBI Taxonomy" id="2509675"/>
    <lineage>
        <taxon>Bacteria</taxon>
        <taxon>Bacillati</taxon>
        <taxon>Chloroflexota</taxon>
        <taxon>Ktedonobacteria</taxon>
        <taxon>Ktedonobacterales</taxon>
        <taxon>Ktedonosporobacteraceae</taxon>
        <taxon>Ktedonosporobacter</taxon>
    </lineage>
</organism>
<name>A0A4P6JYQ8_KTERU</name>
<evidence type="ECO:0000313" key="3">
    <source>
        <dbReference type="Proteomes" id="UP000290365"/>
    </source>
</evidence>
<keyword evidence="3" id="KW-1185">Reference proteome</keyword>
<dbReference type="InterPro" id="IPR015422">
    <property type="entry name" value="PyrdxlP-dep_Trfase_small"/>
</dbReference>
<dbReference type="Gene3D" id="3.40.640.10">
    <property type="entry name" value="Type I PLP-dependent aspartate aminotransferase-like (Major domain)"/>
    <property type="match status" value="1"/>
</dbReference>
<dbReference type="SUPFAM" id="SSF53383">
    <property type="entry name" value="PLP-dependent transferases"/>
    <property type="match status" value="1"/>
</dbReference>
<dbReference type="InterPro" id="IPR015421">
    <property type="entry name" value="PyrdxlP-dep_Trfase_major"/>
</dbReference>
<gene>
    <name evidence="2" type="ORF">EPA93_34875</name>
</gene>
<keyword evidence="2" id="KW-0032">Aminotransferase</keyword>
<evidence type="ECO:0000313" key="2">
    <source>
        <dbReference type="EMBL" id="QBD80877.1"/>
    </source>
</evidence>
<dbReference type="Proteomes" id="UP000290365">
    <property type="component" value="Chromosome"/>
</dbReference>
<dbReference type="OrthoDB" id="9808770at2"/>
<dbReference type="PANTHER" id="PTHR46577">
    <property type="entry name" value="HTH-TYPE TRANSCRIPTIONAL REGULATORY PROTEIN GABR"/>
    <property type="match status" value="1"/>
</dbReference>